<evidence type="ECO:0000256" key="10">
    <source>
        <dbReference type="ARBA" id="ARBA00023049"/>
    </source>
</evidence>
<evidence type="ECO:0000313" key="17">
    <source>
        <dbReference type="EMBL" id="EWC40101.1"/>
    </source>
</evidence>
<comment type="similarity">
    <text evidence="3">Belongs to the peptidase M16 family.</text>
</comment>
<dbReference type="GO" id="GO:0006508">
    <property type="term" value="P:proteolysis"/>
    <property type="evidence" value="ECO:0007669"/>
    <property type="project" value="UniProtKB-KW"/>
</dbReference>
<proteinExistence type="inferred from homology"/>
<reference evidence="17 18" key="1">
    <citation type="journal article" date="2013" name="Genome Announc.">
        <title>Draft Genome of the Nitrogen-Fixing Bacterium Pseudomonas stutzeri Strain KOS6 Isolated from Industrial Hydrocarbon Sludge.</title>
        <authorList>
            <person name="Grigoryeva T.V."/>
            <person name="Laikov A.V."/>
            <person name="Naumova R.P."/>
            <person name="Manolov A.I."/>
            <person name="Larin A.K."/>
            <person name="Karpova I.Y."/>
            <person name="Semashko T.A."/>
            <person name="Alexeev D.G."/>
            <person name="Kostryukova E.S."/>
            <person name="Muller R."/>
            <person name="Govorun V.M."/>
        </authorList>
    </citation>
    <scope>NUCLEOTIDE SEQUENCE [LARGE SCALE GENOMIC DNA]</scope>
    <source>
        <strain evidence="17 18">KOS6</strain>
    </source>
</reference>
<keyword evidence="5" id="KW-0645">Protease</keyword>
<dbReference type="InterPro" id="IPR001431">
    <property type="entry name" value="Pept_M16_Zn_BS"/>
</dbReference>
<accession>A0A061JKG9</accession>
<comment type="pathway">
    <text evidence="2">Cofactor biosynthesis; pyrroloquinoline quinone biosynthesis.</text>
</comment>
<protein>
    <recommendedName>
        <fullName evidence="4">Coenzyme PQQ synthesis protein F</fullName>
    </recommendedName>
    <alternativeName>
        <fullName evidence="12">Pyrroloquinoline quinone biosynthesis protein F</fullName>
    </alternativeName>
</protein>
<evidence type="ECO:0000259" key="16">
    <source>
        <dbReference type="Pfam" id="PF22456"/>
    </source>
</evidence>
<dbReference type="EMBL" id="AMCZ02000025">
    <property type="protein sequence ID" value="EWC40101.1"/>
    <property type="molecule type" value="Genomic_DNA"/>
</dbReference>
<feature type="domain" description="Coenzyme PQQ synthesis protein F-like C-terminal lobe" evidence="16">
    <location>
        <begin position="694"/>
        <end position="760"/>
    </location>
</feature>
<dbReference type="GO" id="GO:0018189">
    <property type="term" value="P:pyrroloquinoline quinone biosynthetic process"/>
    <property type="evidence" value="ECO:0007669"/>
    <property type="project" value="UniProtKB-UniPathway"/>
</dbReference>
<dbReference type="SUPFAM" id="SSF63411">
    <property type="entry name" value="LuxS/MPP-like metallohydrolase"/>
    <property type="match status" value="3"/>
</dbReference>
<comment type="function">
    <text evidence="11">Required for coenzyme pyrroloquinoline quinone (PQQ) biosynthesis. It is thought that this protein is a protease that cleaves peptides bond in a small peptide (gene pqqA), providing the glutamate and tyrosine residues which are necessary for the synthesis of PQQ.</text>
</comment>
<organism evidence="17 18">
    <name type="scientific">Stutzerimonas stutzeri KOS6</name>
    <dbReference type="NCBI Taxonomy" id="1218352"/>
    <lineage>
        <taxon>Bacteria</taxon>
        <taxon>Pseudomonadati</taxon>
        <taxon>Pseudomonadota</taxon>
        <taxon>Gammaproteobacteria</taxon>
        <taxon>Pseudomonadales</taxon>
        <taxon>Pseudomonadaceae</taxon>
        <taxon>Stutzerimonas</taxon>
    </lineage>
</organism>
<feature type="domain" description="Coenzyme PQQ synthesis protein F N-terminal lobe" evidence="14">
    <location>
        <begin position="252"/>
        <end position="372"/>
    </location>
</feature>
<comment type="cofactor">
    <cofactor evidence="1">
        <name>Zn(2+)</name>
        <dbReference type="ChEBI" id="CHEBI:29105"/>
    </cofactor>
</comment>
<keyword evidence="10" id="KW-0482">Metalloprotease</keyword>
<evidence type="ECO:0000256" key="5">
    <source>
        <dbReference type="ARBA" id="ARBA00022670"/>
    </source>
</evidence>
<dbReference type="Proteomes" id="UP000026923">
    <property type="component" value="Unassembled WGS sequence"/>
</dbReference>
<keyword evidence="6" id="KW-0479">Metal-binding</keyword>
<dbReference type="Gene3D" id="3.30.830.10">
    <property type="entry name" value="Metalloenzyme, LuxS/M16 peptidase-like"/>
    <property type="match status" value="3"/>
</dbReference>
<feature type="domain" description="Peptidase M16 N-terminal" evidence="13">
    <location>
        <begin position="29"/>
        <end position="138"/>
    </location>
</feature>
<sequence length="843" mass="92210">MNSAGYPSSLPPQRTMLPGGLRLGFVSLPAGSQAAALVRVQAGAHDAPGQYPGLAHFLEHLLFLGSEAYPPTRSLMPFVQGCAGQLNASTRERHTDYFFQVPAEAFGEALKRLLDMLARPLLDPAAQLREREVLQAEFLARGRDRDTLCDAAVGTALSSAHPFSGFHAGNRETLPVEDPLFQQALQDYHRRFYHSGQIELLVAAPCSLESLRVLLDCAECRLPVAPPVPRPVVPLRADSGASLRLKVSVARPCLDLAFALDEMPDEVCLALDVLGVWLASQAPDSLLAALRQAGWCEAAALRVPYWHDRQGVVIFQLQLTEQGMAARGQVVAVLRDWLRFMTSQAAWSQVWDEYVQIRERGLLGKEPLARLRYWIDPAAWRPSTDSAGVQLAFKTLGIRLGSLRPIILTVGSDQPTGDEPIVAATSGFVLELAKEPLSDAANRTRSWRLPAHNRWLSERLAPCVAPVRLPALHWLDHEGSTDQQAVLYLRWRFAANLPLAELWHTLQAALRPFTLAAAQAGVEVRFDDYGRSWCLALIGYAEALPLVLRDLLEVLQAPPVDAFAEGNRLHGAGRTPSADEILIRQLMRRVPMLLEPGTEECRVPMDQAGLTEAWRRSQWEALAIGLPSGSSGPLQAVLRALPGIPQACDEAEAGEAAPRYLWSRFGTPAEESALVLFCPLPARSVAVEAAWRQLARLMEGAFFRRLRSELQLGYAVFSGFRQFGEHMGIVFAVQSPSASAGEILLHIEAFLEAFAGSLDTQIAGAAGDDSTQAPGSDLRRRAERIWQARLAGCGPEHPAAVARAMAALRADRLAEQMQALRTAVGGWRVVANGDAPDARWQQR</sequence>
<dbReference type="Pfam" id="PF00675">
    <property type="entry name" value="Peptidase_M16"/>
    <property type="match status" value="1"/>
</dbReference>
<gene>
    <name evidence="17" type="ORF">B597_016870</name>
</gene>
<dbReference type="RefSeq" id="WP_024162276.1">
    <property type="nucleotide sequence ID" value="NZ_KK020676.1"/>
</dbReference>
<dbReference type="PROSITE" id="PS00143">
    <property type="entry name" value="INSULINASE"/>
    <property type="match status" value="1"/>
</dbReference>
<evidence type="ECO:0000256" key="4">
    <source>
        <dbReference type="ARBA" id="ARBA00015088"/>
    </source>
</evidence>
<dbReference type="UniPathway" id="UPA00539"/>
<evidence type="ECO:0000313" key="18">
    <source>
        <dbReference type="Proteomes" id="UP000026923"/>
    </source>
</evidence>
<keyword evidence="8" id="KW-0862">Zinc</keyword>
<evidence type="ECO:0000256" key="1">
    <source>
        <dbReference type="ARBA" id="ARBA00001947"/>
    </source>
</evidence>
<dbReference type="OrthoDB" id="9811314at2"/>
<dbReference type="HOGENOM" id="CLU_021089_0_0_6"/>
<evidence type="ECO:0000256" key="6">
    <source>
        <dbReference type="ARBA" id="ARBA00022723"/>
    </source>
</evidence>
<dbReference type="NCBIfam" id="TIGR02110">
    <property type="entry name" value="PQQ_syn_pqqF"/>
    <property type="match status" value="1"/>
</dbReference>
<name>A0A061JKG9_STUST</name>
<dbReference type="Pfam" id="PF22456">
    <property type="entry name" value="PqqF-like_C_4"/>
    <property type="match status" value="1"/>
</dbReference>
<dbReference type="InterPro" id="IPR011249">
    <property type="entry name" value="Metalloenz_LuxS/M16"/>
</dbReference>
<dbReference type="AlphaFoldDB" id="A0A061JKG9"/>
<keyword evidence="7" id="KW-0378">Hydrolase</keyword>
<keyword evidence="9" id="KW-0884">PQQ biosynthesis</keyword>
<evidence type="ECO:0000259" key="13">
    <source>
        <dbReference type="Pfam" id="PF00675"/>
    </source>
</evidence>
<comment type="caution">
    <text evidence="17">The sequence shown here is derived from an EMBL/GenBank/DDBJ whole genome shotgun (WGS) entry which is preliminary data.</text>
</comment>
<dbReference type="InterPro" id="IPR054733">
    <property type="entry name" value="PqqF_C_3"/>
</dbReference>
<feature type="domain" description="Coenzyme PQQ synthesis protein F C-terminal lobe" evidence="15">
    <location>
        <begin position="485"/>
        <end position="623"/>
    </location>
</feature>
<evidence type="ECO:0000256" key="3">
    <source>
        <dbReference type="ARBA" id="ARBA00007261"/>
    </source>
</evidence>
<evidence type="ECO:0000256" key="8">
    <source>
        <dbReference type="ARBA" id="ARBA00022833"/>
    </source>
</evidence>
<evidence type="ECO:0000256" key="12">
    <source>
        <dbReference type="ARBA" id="ARBA00030977"/>
    </source>
</evidence>
<dbReference type="PANTHER" id="PTHR43690:SF18">
    <property type="entry name" value="INSULIN-DEGRADING ENZYME-RELATED"/>
    <property type="match status" value="1"/>
</dbReference>
<dbReference type="Pfam" id="PF22455">
    <property type="entry name" value="PqqF_C_3"/>
    <property type="match status" value="1"/>
</dbReference>
<dbReference type="InterPro" id="IPR011844">
    <property type="entry name" value="PQQ_synth_PqqF"/>
</dbReference>
<dbReference type="InterPro" id="IPR011765">
    <property type="entry name" value="Pept_M16_N"/>
</dbReference>
<dbReference type="GO" id="GO:0004222">
    <property type="term" value="F:metalloendopeptidase activity"/>
    <property type="evidence" value="ECO:0007669"/>
    <property type="project" value="InterPro"/>
</dbReference>
<dbReference type="eggNOG" id="COG1025">
    <property type="taxonomic scope" value="Bacteria"/>
</dbReference>
<dbReference type="InterPro" id="IPR054740">
    <property type="entry name" value="PqqF_N_2"/>
</dbReference>
<evidence type="ECO:0000259" key="14">
    <source>
        <dbReference type="Pfam" id="PF22454"/>
    </source>
</evidence>
<dbReference type="GO" id="GO:0008270">
    <property type="term" value="F:zinc ion binding"/>
    <property type="evidence" value="ECO:0007669"/>
    <property type="project" value="InterPro"/>
</dbReference>
<evidence type="ECO:0000256" key="9">
    <source>
        <dbReference type="ARBA" id="ARBA00022905"/>
    </source>
</evidence>
<evidence type="ECO:0000256" key="7">
    <source>
        <dbReference type="ARBA" id="ARBA00022801"/>
    </source>
</evidence>
<evidence type="ECO:0000259" key="15">
    <source>
        <dbReference type="Pfam" id="PF22455"/>
    </source>
</evidence>
<evidence type="ECO:0000256" key="11">
    <source>
        <dbReference type="ARBA" id="ARBA00024932"/>
    </source>
</evidence>
<evidence type="ECO:0000256" key="2">
    <source>
        <dbReference type="ARBA" id="ARBA00004886"/>
    </source>
</evidence>
<dbReference type="PANTHER" id="PTHR43690">
    <property type="entry name" value="NARDILYSIN"/>
    <property type="match status" value="1"/>
</dbReference>
<dbReference type="InterPro" id="IPR050626">
    <property type="entry name" value="Peptidase_M16"/>
</dbReference>
<dbReference type="InterPro" id="IPR054734">
    <property type="entry name" value="PqqF-like_C_4"/>
</dbReference>
<dbReference type="Pfam" id="PF22454">
    <property type="entry name" value="PQQ_syn_pqqF_N_2"/>
    <property type="match status" value="1"/>
</dbReference>